<comment type="catalytic activity">
    <reaction evidence="9">
        <text>DNA(n) + a 2'-deoxyribonucleoside 5'-triphosphate = DNA(n+1) + diphosphate</text>
        <dbReference type="Rhea" id="RHEA:22508"/>
        <dbReference type="Rhea" id="RHEA-COMP:17339"/>
        <dbReference type="Rhea" id="RHEA-COMP:17340"/>
        <dbReference type="ChEBI" id="CHEBI:33019"/>
        <dbReference type="ChEBI" id="CHEBI:61560"/>
        <dbReference type="ChEBI" id="CHEBI:173112"/>
        <dbReference type="EC" id="2.7.7.49"/>
    </reaction>
</comment>
<evidence type="ECO:0000256" key="10">
    <source>
        <dbReference type="SAM" id="MobiDB-lite"/>
    </source>
</evidence>
<evidence type="ECO:0000256" key="8">
    <source>
        <dbReference type="ARBA" id="ARBA00034120"/>
    </source>
</evidence>
<dbReference type="Proteomes" id="UP000320672">
    <property type="component" value="Chromosome"/>
</dbReference>
<evidence type="ECO:0000256" key="3">
    <source>
        <dbReference type="ARBA" id="ARBA00022695"/>
    </source>
</evidence>
<dbReference type="GO" id="GO:0046872">
    <property type="term" value="F:metal ion binding"/>
    <property type="evidence" value="ECO:0007669"/>
    <property type="project" value="UniProtKB-KW"/>
</dbReference>
<evidence type="ECO:0000256" key="5">
    <source>
        <dbReference type="ARBA" id="ARBA00022842"/>
    </source>
</evidence>
<dbReference type="InterPro" id="IPR051083">
    <property type="entry name" value="GrpII_Intron_Splice-Mob/Def"/>
</dbReference>
<dbReference type="RefSeq" id="WP_218933102.1">
    <property type="nucleotide sequence ID" value="NZ_CP036262.1"/>
</dbReference>
<dbReference type="InterPro" id="IPR030931">
    <property type="entry name" value="Group_II_RT_mat"/>
</dbReference>
<gene>
    <name evidence="12" type="primary">ltrA_5</name>
    <name evidence="12" type="ORF">FF011L_20030</name>
</gene>
<dbReference type="EMBL" id="CP036262">
    <property type="protein sequence ID" value="QDS93241.1"/>
    <property type="molecule type" value="Genomic_DNA"/>
</dbReference>
<dbReference type="PANTHER" id="PTHR34047">
    <property type="entry name" value="NUCLEAR INTRON MATURASE 1, MITOCHONDRIAL-RELATED"/>
    <property type="match status" value="1"/>
</dbReference>
<name>A0A517MED4_9BACT</name>
<evidence type="ECO:0000313" key="13">
    <source>
        <dbReference type="Proteomes" id="UP000320672"/>
    </source>
</evidence>
<dbReference type="AlphaFoldDB" id="A0A517MED4"/>
<evidence type="ECO:0000256" key="6">
    <source>
        <dbReference type="ARBA" id="ARBA00022918"/>
    </source>
</evidence>
<dbReference type="CDD" id="cd01651">
    <property type="entry name" value="RT_G2_intron"/>
    <property type="match status" value="1"/>
</dbReference>
<evidence type="ECO:0000256" key="1">
    <source>
        <dbReference type="ARBA" id="ARBA00012493"/>
    </source>
</evidence>
<evidence type="ECO:0000256" key="7">
    <source>
        <dbReference type="ARBA" id="ARBA00023118"/>
    </source>
</evidence>
<keyword evidence="5" id="KW-0460">Magnesium</keyword>
<dbReference type="NCBIfam" id="TIGR04416">
    <property type="entry name" value="group_II_RT_mat"/>
    <property type="match status" value="1"/>
</dbReference>
<protein>
    <recommendedName>
        <fullName evidence="1">RNA-directed DNA polymerase</fullName>
        <ecNumber evidence="1">2.7.7.49</ecNumber>
    </recommendedName>
</protein>
<dbReference type="KEGG" id="rml:FF011L_20030"/>
<evidence type="ECO:0000256" key="2">
    <source>
        <dbReference type="ARBA" id="ARBA00022679"/>
    </source>
</evidence>
<dbReference type="SUPFAM" id="SSF56672">
    <property type="entry name" value="DNA/RNA polymerases"/>
    <property type="match status" value="1"/>
</dbReference>
<dbReference type="EC" id="2.7.7.49" evidence="1"/>
<dbReference type="PANTHER" id="PTHR34047:SF8">
    <property type="entry name" value="PROTEIN YKFC"/>
    <property type="match status" value="1"/>
</dbReference>
<evidence type="ECO:0000256" key="4">
    <source>
        <dbReference type="ARBA" id="ARBA00022723"/>
    </source>
</evidence>
<feature type="region of interest" description="Disordered" evidence="10">
    <location>
        <begin position="1"/>
        <end position="53"/>
    </location>
</feature>
<dbReference type="InterPro" id="IPR013597">
    <property type="entry name" value="Mat_intron_G2"/>
</dbReference>
<evidence type="ECO:0000256" key="9">
    <source>
        <dbReference type="ARBA" id="ARBA00048173"/>
    </source>
</evidence>
<keyword evidence="3" id="KW-0548">Nucleotidyltransferase</keyword>
<keyword evidence="4" id="KW-0479">Metal-binding</keyword>
<dbReference type="GO" id="GO:0051607">
    <property type="term" value="P:defense response to virus"/>
    <property type="evidence" value="ECO:0007669"/>
    <property type="project" value="UniProtKB-KW"/>
</dbReference>
<accession>A0A517MED4</accession>
<organism evidence="12 13">
    <name type="scientific">Roseimaritima multifibrata</name>
    <dbReference type="NCBI Taxonomy" id="1930274"/>
    <lineage>
        <taxon>Bacteria</taxon>
        <taxon>Pseudomonadati</taxon>
        <taxon>Planctomycetota</taxon>
        <taxon>Planctomycetia</taxon>
        <taxon>Pirellulales</taxon>
        <taxon>Pirellulaceae</taxon>
        <taxon>Roseimaritima</taxon>
    </lineage>
</organism>
<reference evidence="12 13" key="1">
    <citation type="submission" date="2019-02" db="EMBL/GenBank/DDBJ databases">
        <title>Deep-cultivation of Planctomycetes and their phenomic and genomic characterization uncovers novel biology.</title>
        <authorList>
            <person name="Wiegand S."/>
            <person name="Jogler M."/>
            <person name="Boedeker C."/>
            <person name="Pinto D."/>
            <person name="Vollmers J."/>
            <person name="Rivas-Marin E."/>
            <person name="Kohn T."/>
            <person name="Peeters S.H."/>
            <person name="Heuer A."/>
            <person name="Rast P."/>
            <person name="Oberbeckmann S."/>
            <person name="Bunk B."/>
            <person name="Jeske O."/>
            <person name="Meyerdierks A."/>
            <person name="Storesund J.E."/>
            <person name="Kallscheuer N."/>
            <person name="Luecker S."/>
            <person name="Lage O.M."/>
            <person name="Pohl T."/>
            <person name="Merkel B.J."/>
            <person name="Hornburger P."/>
            <person name="Mueller R.-W."/>
            <person name="Bruemmer F."/>
            <person name="Labrenz M."/>
            <person name="Spormann A.M."/>
            <person name="Op den Camp H."/>
            <person name="Overmann J."/>
            <person name="Amann R."/>
            <person name="Jetten M.S.M."/>
            <person name="Mascher T."/>
            <person name="Medema M.H."/>
            <person name="Devos D.P."/>
            <person name="Kaster A.-K."/>
            <person name="Ovreas L."/>
            <person name="Rohde M."/>
            <person name="Galperin M.Y."/>
            <person name="Jogler C."/>
        </authorList>
    </citation>
    <scope>NUCLEOTIDE SEQUENCE [LARGE SCALE GENOMIC DNA]</scope>
    <source>
        <strain evidence="12 13">FF011L</strain>
    </source>
</reference>
<evidence type="ECO:0000259" key="11">
    <source>
        <dbReference type="PROSITE" id="PS50878"/>
    </source>
</evidence>
<dbReference type="GO" id="GO:0003964">
    <property type="term" value="F:RNA-directed DNA polymerase activity"/>
    <property type="evidence" value="ECO:0007669"/>
    <property type="project" value="UniProtKB-KW"/>
</dbReference>
<keyword evidence="13" id="KW-1185">Reference proteome</keyword>
<proteinExistence type="inferred from homology"/>
<keyword evidence="2" id="KW-0808">Transferase</keyword>
<dbReference type="PROSITE" id="PS50878">
    <property type="entry name" value="RT_POL"/>
    <property type="match status" value="1"/>
</dbReference>
<sequence length="479" mass="55132">MKNKEEPSAHSRRGTPSVQVDLYFPDNVGTETTGSPSRPGDTAATRAEQPALSHSTESLMQHVVADANFEAAWKNVKRNRGAPGPDGITIAEFPDWFRPRWQSIRQQLLDGTYRPDPVRRKTIDKPDGGKRLLGIPNIVDRLIQQAIVQILTPVFDPHFSDSSHGFRPKRSAHGAAKQVRRTVRRGYRFVADFDLSKFFDRVQHDVLMSRVARRVRDKRLLQLIGRYLRAGVMVEGVLQPTDLGTPQGGPLSPILSNILLDDLDKELERRGLPFVRYADDFAVFAKSPRAAERIMNSVGRYVAKKLRLVVNEEKSRVLACTEFEFLGFSFPKSRANINVAVKSILRFKQRVREITGRSRGISMDRRLGELRRYVRGWMGYFGIASQLKLFDKLDQWIRRRIRMCYWKQWKRPKRRRAMLIRLGVPRRQAIRHARSRKGHWRMAKTIASNVGLTNKWLQEEGLLSLKTLWAQLAPLRRTA</sequence>
<dbReference type="GO" id="GO:0003723">
    <property type="term" value="F:RNA binding"/>
    <property type="evidence" value="ECO:0007669"/>
    <property type="project" value="InterPro"/>
</dbReference>
<keyword evidence="7" id="KW-0051">Antiviral defense</keyword>
<comment type="similarity">
    <text evidence="8">Belongs to the bacterial reverse transcriptase family.</text>
</comment>
<dbReference type="InterPro" id="IPR000477">
    <property type="entry name" value="RT_dom"/>
</dbReference>
<dbReference type="Pfam" id="PF08388">
    <property type="entry name" value="GIIM"/>
    <property type="match status" value="1"/>
</dbReference>
<dbReference type="Pfam" id="PF00078">
    <property type="entry name" value="RVT_1"/>
    <property type="match status" value="1"/>
</dbReference>
<dbReference type="InterPro" id="IPR000123">
    <property type="entry name" value="Reverse_transcriptase_msDNA"/>
</dbReference>
<evidence type="ECO:0000313" key="12">
    <source>
        <dbReference type="EMBL" id="QDS93241.1"/>
    </source>
</evidence>
<dbReference type="InterPro" id="IPR043502">
    <property type="entry name" value="DNA/RNA_pol_sf"/>
</dbReference>
<feature type="domain" description="Reverse transcriptase" evidence="11">
    <location>
        <begin position="104"/>
        <end position="330"/>
    </location>
</feature>
<dbReference type="PRINTS" id="PR00866">
    <property type="entry name" value="RNADNAPOLMS"/>
</dbReference>
<keyword evidence="6" id="KW-0695">RNA-directed DNA polymerase</keyword>